<dbReference type="PRINTS" id="PR00019">
    <property type="entry name" value="LEURICHRPT"/>
</dbReference>
<keyword evidence="9" id="KW-0677">Repeat</keyword>
<evidence type="ECO:0000256" key="4">
    <source>
        <dbReference type="ARBA" id="ARBA00018230"/>
    </source>
</evidence>
<evidence type="ECO:0000256" key="12">
    <source>
        <dbReference type="ARBA" id="ARBA00025136"/>
    </source>
</evidence>
<keyword evidence="11" id="KW-0325">Glycoprotein</keyword>
<comment type="similarity">
    <text evidence="2">Belongs to the small leucine-rich proteoglycan (SLRP) family. SLRP class II subfamily.</text>
</comment>
<accession>A0AAJ7U1W5</accession>
<dbReference type="Gene3D" id="3.80.10.10">
    <property type="entry name" value="Ribonuclease Inhibitor"/>
    <property type="match status" value="2"/>
</dbReference>
<organism evidence="16 17">
    <name type="scientific">Petromyzon marinus</name>
    <name type="common">Sea lamprey</name>
    <dbReference type="NCBI Taxonomy" id="7757"/>
    <lineage>
        <taxon>Eukaryota</taxon>
        <taxon>Metazoa</taxon>
        <taxon>Chordata</taxon>
        <taxon>Craniata</taxon>
        <taxon>Vertebrata</taxon>
        <taxon>Cyclostomata</taxon>
        <taxon>Hyperoartia</taxon>
        <taxon>Petromyzontiformes</taxon>
        <taxon>Petromyzontidae</taxon>
        <taxon>Petromyzon</taxon>
    </lineage>
</organism>
<dbReference type="Proteomes" id="UP001318040">
    <property type="component" value="Chromosome 48"/>
</dbReference>
<dbReference type="SMART" id="SM00364">
    <property type="entry name" value="LRR_BAC"/>
    <property type="match status" value="6"/>
</dbReference>
<dbReference type="RefSeq" id="XP_032828298.1">
    <property type="nucleotide sequence ID" value="XM_032972407.1"/>
</dbReference>
<evidence type="ECO:0000256" key="6">
    <source>
        <dbReference type="ARBA" id="ARBA00022530"/>
    </source>
</evidence>
<dbReference type="SMART" id="SM00013">
    <property type="entry name" value="LRRNT"/>
    <property type="match status" value="1"/>
</dbReference>
<evidence type="ECO:0000256" key="14">
    <source>
        <dbReference type="SAM" id="SignalP"/>
    </source>
</evidence>
<dbReference type="GO" id="GO:0005615">
    <property type="term" value="C:extracellular space"/>
    <property type="evidence" value="ECO:0007669"/>
    <property type="project" value="TreeGrafter"/>
</dbReference>
<dbReference type="SUPFAM" id="SSF52058">
    <property type="entry name" value="L domain-like"/>
    <property type="match status" value="1"/>
</dbReference>
<keyword evidence="10" id="KW-0654">Proteoglycan</keyword>
<keyword evidence="7" id="KW-0433">Leucine-rich repeat</keyword>
<protein>
    <recommendedName>
        <fullName evidence="4">Fibromodulin</fullName>
    </recommendedName>
    <alternativeName>
        <fullName evidence="13">Keratan sulfate proteoglycan fibromodulin</fullName>
    </alternativeName>
</protein>
<evidence type="ECO:0000256" key="5">
    <source>
        <dbReference type="ARBA" id="ARBA00022525"/>
    </source>
</evidence>
<evidence type="ECO:0000256" key="1">
    <source>
        <dbReference type="ARBA" id="ARBA00004498"/>
    </source>
</evidence>
<evidence type="ECO:0000256" key="13">
    <source>
        <dbReference type="ARBA" id="ARBA00032216"/>
    </source>
</evidence>
<sequence>MARPGSPFWQLARVAPLLLLLVAVVGTASGLHYYRPRQEGGDPAPLQGGTPQGDCPAECECPARWPESLYCDGRGLKVMPPIPARIRFAFFQDNQLDVVPEGALRNATRLAWLVLQRNQITELDSGALARLGELQRLYLDFNNLTQVPPSLPPSLLDLRLGHNRITSVAGGALGALHNLTSLLMHNNLLGEGGLGALGSLKSLRRLDLSGNALRSLPTPLPATLQQLYLDHNLVPSIPSGFLKALPELQYLRLSHNALGGAEIPGEAFNSSASLLELGLSFNNLSRVPALPASLQHLYLQGNSIRELDAQALCGGGGVVGGPGAPRGLRRVRLDGNPLPRGLLPHLASACPGPELVF</sequence>
<evidence type="ECO:0000256" key="8">
    <source>
        <dbReference type="ARBA" id="ARBA00022729"/>
    </source>
</evidence>
<evidence type="ECO:0000256" key="10">
    <source>
        <dbReference type="ARBA" id="ARBA00022974"/>
    </source>
</evidence>
<dbReference type="Pfam" id="PF00560">
    <property type="entry name" value="LRR_1"/>
    <property type="match status" value="1"/>
</dbReference>
<evidence type="ECO:0000256" key="11">
    <source>
        <dbReference type="ARBA" id="ARBA00023180"/>
    </source>
</evidence>
<dbReference type="PROSITE" id="PS51450">
    <property type="entry name" value="LRR"/>
    <property type="match status" value="2"/>
</dbReference>
<dbReference type="PANTHER" id="PTHR45712">
    <property type="entry name" value="AGAP008170-PA"/>
    <property type="match status" value="1"/>
</dbReference>
<reference evidence="17" key="1">
    <citation type="submission" date="2025-08" db="UniProtKB">
        <authorList>
            <consortium name="RefSeq"/>
        </authorList>
    </citation>
    <scope>IDENTIFICATION</scope>
    <source>
        <tissue evidence="17">Sperm</tissue>
    </source>
</reference>
<evidence type="ECO:0000256" key="9">
    <source>
        <dbReference type="ARBA" id="ARBA00022737"/>
    </source>
</evidence>
<feature type="domain" description="LRRNT" evidence="15">
    <location>
        <begin position="54"/>
        <end position="88"/>
    </location>
</feature>
<evidence type="ECO:0000313" key="16">
    <source>
        <dbReference type="Proteomes" id="UP001318040"/>
    </source>
</evidence>
<comment type="subunit">
    <text evidence="3">Binds to type I and type II collagen.</text>
</comment>
<dbReference type="InterPro" id="IPR000372">
    <property type="entry name" value="LRRNT"/>
</dbReference>
<comment type="subcellular location">
    <subcellularLocation>
        <location evidence="1">Secreted</location>
        <location evidence="1">Extracellular space</location>
        <location evidence="1">Extracellular matrix</location>
    </subcellularLocation>
</comment>
<dbReference type="InterPro" id="IPR001611">
    <property type="entry name" value="Leu-rich_rpt"/>
</dbReference>
<proteinExistence type="inferred from homology"/>
<keyword evidence="6" id="KW-0272">Extracellular matrix</keyword>
<keyword evidence="8 14" id="KW-0732">Signal</keyword>
<dbReference type="KEGG" id="pmrn:116952781"/>
<name>A0AAJ7U1W5_PETMA</name>
<evidence type="ECO:0000256" key="3">
    <source>
        <dbReference type="ARBA" id="ARBA00011226"/>
    </source>
</evidence>
<dbReference type="InterPro" id="IPR032675">
    <property type="entry name" value="LRR_dom_sf"/>
</dbReference>
<comment type="function">
    <text evidence="12">Affects the rate of fibrils formation. May have a primary role in collagen fibrillogenesis.</text>
</comment>
<dbReference type="SMART" id="SM00369">
    <property type="entry name" value="LRR_TYP"/>
    <property type="match status" value="7"/>
</dbReference>
<keyword evidence="5" id="KW-0964">Secreted</keyword>
<evidence type="ECO:0000256" key="2">
    <source>
        <dbReference type="ARBA" id="ARBA00005818"/>
    </source>
</evidence>
<keyword evidence="16" id="KW-1185">Reference proteome</keyword>
<feature type="signal peptide" evidence="14">
    <location>
        <begin position="1"/>
        <end position="30"/>
    </location>
</feature>
<dbReference type="AlphaFoldDB" id="A0AAJ7U1W5"/>
<gene>
    <name evidence="17" type="primary">LOC116952781</name>
</gene>
<evidence type="ECO:0000259" key="15">
    <source>
        <dbReference type="SMART" id="SM00013"/>
    </source>
</evidence>
<dbReference type="InterPro" id="IPR050333">
    <property type="entry name" value="SLRP"/>
</dbReference>
<evidence type="ECO:0000256" key="7">
    <source>
        <dbReference type="ARBA" id="ARBA00022614"/>
    </source>
</evidence>
<dbReference type="Pfam" id="PF13855">
    <property type="entry name" value="LRR_8"/>
    <property type="match status" value="3"/>
</dbReference>
<dbReference type="GeneID" id="116952781"/>
<evidence type="ECO:0000313" key="17">
    <source>
        <dbReference type="RefSeq" id="XP_032828298.1"/>
    </source>
</evidence>
<dbReference type="PANTHER" id="PTHR45712:SF4">
    <property type="entry name" value="FIBROMODULIN"/>
    <property type="match status" value="1"/>
</dbReference>
<dbReference type="InterPro" id="IPR003591">
    <property type="entry name" value="Leu-rich_rpt_typical-subtyp"/>
</dbReference>
<feature type="chain" id="PRO_5042596193" description="Fibromodulin" evidence="14">
    <location>
        <begin position="31"/>
        <end position="357"/>
    </location>
</feature>